<feature type="compositionally biased region" description="Low complexity" evidence="9">
    <location>
        <begin position="907"/>
        <end position="917"/>
    </location>
</feature>
<evidence type="ECO:0000256" key="9">
    <source>
        <dbReference type="SAM" id="MobiDB-lite"/>
    </source>
</evidence>
<keyword evidence="3 8" id="KW-0812">Transmembrane</keyword>
<evidence type="ECO:0000256" key="4">
    <source>
        <dbReference type="ARBA" id="ARBA00022989"/>
    </source>
</evidence>
<feature type="region of interest" description="Disordered" evidence="9">
    <location>
        <begin position="479"/>
        <end position="508"/>
    </location>
</feature>
<evidence type="ECO:0000256" key="7">
    <source>
        <dbReference type="ARBA" id="ARBA00023303"/>
    </source>
</evidence>
<dbReference type="GO" id="GO:0030322">
    <property type="term" value="P:stabilization of membrane potential"/>
    <property type="evidence" value="ECO:0007669"/>
    <property type="project" value="TreeGrafter"/>
</dbReference>
<feature type="compositionally biased region" description="Basic and acidic residues" evidence="9">
    <location>
        <begin position="543"/>
        <end position="554"/>
    </location>
</feature>
<dbReference type="InterPro" id="IPR013099">
    <property type="entry name" value="K_chnl_dom"/>
</dbReference>
<dbReference type="GO" id="GO:0005886">
    <property type="term" value="C:plasma membrane"/>
    <property type="evidence" value="ECO:0007669"/>
    <property type="project" value="TreeGrafter"/>
</dbReference>
<evidence type="ECO:0000259" key="11">
    <source>
        <dbReference type="Pfam" id="PF07885"/>
    </source>
</evidence>
<evidence type="ECO:0000313" key="12">
    <source>
        <dbReference type="EMBL" id="CAH0387081.1"/>
    </source>
</evidence>
<reference evidence="12" key="1">
    <citation type="submission" date="2021-12" db="EMBL/GenBank/DDBJ databases">
        <authorList>
            <person name="King R."/>
        </authorList>
    </citation>
    <scope>NUCLEOTIDE SEQUENCE</scope>
</reference>
<comment type="subcellular location">
    <subcellularLocation>
        <location evidence="1">Membrane</location>
        <topology evidence="1">Multi-pass membrane protein</topology>
    </subcellularLocation>
</comment>
<evidence type="ECO:0000256" key="3">
    <source>
        <dbReference type="ARBA" id="ARBA00022692"/>
    </source>
</evidence>
<dbReference type="InterPro" id="IPR003280">
    <property type="entry name" value="2pore_dom_K_chnl"/>
</dbReference>
<dbReference type="PRINTS" id="PR01333">
    <property type="entry name" value="2POREKCHANEL"/>
</dbReference>
<feature type="region of interest" description="Disordered" evidence="9">
    <location>
        <begin position="698"/>
        <end position="788"/>
    </location>
</feature>
<proteinExistence type="inferred from homology"/>
<feature type="transmembrane region" description="Helical" evidence="10">
    <location>
        <begin position="7"/>
        <end position="27"/>
    </location>
</feature>
<feature type="region of interest" description="Disordered" evidence="9">
    <location>
        <begin position="829"/>
        <end position="870"/>
    </location>
</feature>
<dbReference type="Gene3D" id="1.10.287.70">
    <property type="match status" value="1"/>
</dbReference>
<feature type="transmembrane region" description="Helical" evidence="10">
    <location>
        <begin position="105"/>
        <end position="123"/>
    </location>
</feature>
<comment type="similarity">
    <text evidence="8">Belongs to the two pore domain potassium channel (TC 1.A.1.8) family.</text>
</comment>
<keyword evidence="2 8" id="KW-0813">Transport</keyword>
<protein>
    <recommendedName>
        <fullName evidence="11">Potassium channel domain-containing protein</fullName>
    </recommendedName>
</protein>
<feature type="region of interest" description="Disordered" evidence="9">
    <location>
        <begin position="535"/>
        <end position="554"/>
    </location>
</feature>
<dbReference type="PANTHER" id="PTHR11003:SF331">
    <property type="entry name" value="OPEN RECTIFIER POTASSIUM CHANNEL PROTEIN 1"/>
    <property type="match status" value="1"/>
</dbReference>
<keyword evidence="6 10" id="KW-0472">Membrane</keyword>
<feature type="transmembrane region" description="Helical" evidence="10">
    <location>
        <begin position="135"/>
        <end position="155"/>
    </location>
</feature>
<feature type="domain" description="Potassium channel" evidence="11">
    <location>
        <begin position="102"/>
        <end position="159"/>
    </location>
</feature>
<dbReference type="GO" id="GO:0015271">
    <property type="term" value="F:outward rectifier potassium channel activity"/>
    <property type="evidence" value="ECO:0007669"/>
    <property type="project" value="TreeGrafter"/>
</dbReference>
<feature type="transmembrane region" description="Helical" evidence="10">
    <location>
        <begin position="218"/>
        <end position="238"/>
    </location>
</feature>
<dbReference type="PANTHER" id="PTHR11003">
    <property type="entry name" value="POTASSIUM CHANNEL, SUBFAMILY K"/>
    <property type="match status" value="1"/>
</dbReference>
<dbReference type="AlphaFoldDB" id="A0A9P0A8N8"/>
<dbReference type="SUPFAM" id="SSF81324">
    <property type="entry name" value="Voltage-gated potassium channels"/>
    <property type="match status" value="2"/>
</dbReference>
<keyword evidence="13" id="KW-1185">Reference proteome</keyword>
<feature type="domain" description="Potassium channel" evidence="11">
    <location>
        <begin position="192"/>
        <end position="275"/>
    </location>
</feature>
<evidence type="ECO:0000256" key="10">
    <source>
        <dbReference type="SAM" id="Phobius"/>
    </source>
</evidence>
<feature type="transmembrane region" description="Helical" evidence="10">
    <location>
        <begin position="187"/>
        <end position="209"/>
    </location>
</feature>
<dbReference type="Proteomes" id="UP001152759">
    <property type="component" value="Chromosome 3"/>
</dbReference>
<evidence type="ECO:0000256" key="1">
    <source>
        <dbReference type="ARBA" id="ARBA00004141"/>
    </source>
</evidence>
<keyword evidence="4 10" id="KW-1133">Transmembrane helix</keyword>
<accession>A0A9P0A8N8</accession>
<gene>
    <name evidence="12" type="ORF">BEMITA_LOCUS6135</name>
</gene>
<feature type="compositionally biased region" description="Basic and acidic residues" evidence="9">
    <location>
        <begin position="941"/>
        <end position="955"/>
    </location>
</feature>
<sequence>MSFKEWLCLWLLFLGYLFFGAAVFYQIERPSEQEKMIELAEQRMQLQNLLQSHFHFSSLQSQQQVLNALNNLCGQDIFDFQIKRNLQPGEVIEEGLEEDELTFKWTYYNSFFFALTTLSTIGYGNLHPSSPLSRFLVIIYSLIGIPINGIVLTQLGEFFGSTFLRAHHRYKSTNTEFQSKLGIVMDIFMYLAQGIVIFIIFPSGMFVYFEGWTFNESIYYAFVTLTTIGYGDFVAGQLPKNKDYYSLYKVALVVWIMFGLGYLVMILGFISRAMRSKKLARLEHRLTHNIKLARSKLWHELTEEIAYVRRTLNEMYLLKFKPVYRDPRDEADGLLGRMKRSQSAPNLSEWPVMWKVKKETPPVSDNDEDVEEEFKKVRMRRRAGLSENLMKPKVRSDGDLFKIDLNATFEAPSNIAPSELLARVVDALGTTGGMSDSSDDEDTTEDGFLNRNYFSITKGTGRMQGVDGFSDEEILASEQYGSTEGPGVKRSRALSDTAPPLSPLQQPSSYVEQWTWAGAAATERMQKLRRQRDMIRRSGNISRHPDPSKVDVEKGLPLPVRGLRRMSQAAYNFISTSSSKTHRWFQNLKTTDSKKAKRKSHLSQSCHRLSVPESRYDDEYRSQLPRHYYTHTQATRPPSEFLTALAATMAAGNHGQFPMHSPVLEQTTVAEFMTVLNALHTRVGTQLANVGNINIRTDENMFPLPSSDSKPPRESRRMSTAGYTTAAPPAPQGQTPTQQPPSEKKPRRFSLSPFSLSCYPKKDSTEKPNWLQRKSSSPGLTSSNPSISMPQFMKIRRRTLSTSSSVHPITCAPTVMKTRTPVVPHPPVPPPATTTALPQITTTQAPPTEGKTKRRLSARPPSGGGQKIKRFSVSPCEEQAICLTMTSTTSSVTSSVTPAPWRPPDEGQGQTQGQATTRLFTMIPPEEFGSGRPPGSTDQSDPQKADLESVVVDKL</sequence>
<feature type="compositionally biased region" description="Low complexity" evidence="9">
    <location>
        <begin position="775"/>
        <end position="788"/>
    </location>
</feature>
<feature type="compositionally biased region" description="Low complexity" evidence="9">
    <location>
        <begin position="887"/>
        <end position="897"/>
    </location>
</feature>
<feature type="compositionally biased region" description="Low complexity" evidence="9">
    <location>
        <begin position="833"/>
        <end position="848"/>
    </location>
</feature>
<dbReference type="EMBL" id="OU963864">
    <property type="protein sequence ID" value="CAH0387081.1"/>
    <property type="molecule type" value="Genomic_DNA"/>
</dbReference>
<name>A0A9P0A8N8_BEMTA</name>
<feature type="compositionally biased region" description="Low complexity" evidence="9">
    <location>
        <begin position="720"/>
        <end position="741"/>
    </location>
</feature>
<feature type="region of interest" description="Disordered" evidence="9">
    <location>
        <begin position="887"/>
        <end position="955"/>
    </location>
</feature>
<dbReference type="Pfam" id="PF07885">
    <property type="entry name" value="Ion_trans_2"/>
    <property type="match status" value="2"/>
</dbReference>
<feature type="transmembrane region" description="Helical" evidence="10">
    <location>
        <begin position="250"/>
        <end position="271"/>
    </location>
</feature>
<keyword evidence="7 8" id="KW-0407">Ion channel</keyword>
<dbReference type="GO" id="GO:0022841">
    <property type="term" value="F:potassium ion leak channel activity"/>
    <property type="evidence" value="ECO:0007669"/>
    <property type="project" value="TreeGrafter"/>
</dbReference>
<evidence type="ECO:0000313" key="13">
    <source>
        <dbReference type="Proteomes" id="UP001152759"/>
    </source>
</evidence>
<evidence type="ECO:0000256" key="2">
    <source>
        <dbReference type="ARBA" id="ARBA00022448"/>
    </source>
</evidence>
<organism evidence="12 13">
    <name type="scientific">Bemisia tabaci</name>
    <name type="common">Sweetpotato whitefly</name>
    <name type="synonym">Aleurodes tabaci</name>
    <dbReference type="NCBI Taxonomy" id="7038"/>
    <lineage>
        <taxon>Eukaryota</taxon>
        <taxon>Metazoa</taxon>
        <taxon>Ecdysozoa</taxon>
        <taxon>Arthropoda</taxon>
        <taxon>Hexapoda</taxon>
        <taxon>Insecta</taxon>
        <taxon>Pterygota</taxon>
        <taxon>Neoptera</taxon>
        <taxon>Paraneoptera</taxon>
        <taxon>Hemiptera</taxon>
        <taxon>Sternorrhyncha</taxon>
        <taxon>Aleyrodoidea</taxon>
        <taxon>Aleyrodidae</taxon>
        <taxon>Aleyrodinae</taxon>
        <taxon>Bemisia</taxon>
    </lineage>
</organism>
<keyword evidence="5 8" id="KW-0406">Ion transport</keyword>
<evidence type="ECO:0000256" key="6">
    <source>
        <dbReference type="ARBA" id="ARBA00023136"/>
    </source>
</evidence>
<evidence type="ECO:0000256" key="5">
    <source>
        <dbReference type="ARBA" id="ARBA00023065"/>
    </source>
</evidence>
<evidence type="ECO:0000256" key="8">
    <source>
        <dbReference type="RuleBase" id="RU003857"/>
    </source>
</evidence>